<reference evidence="3 4" key="1">
    <citation type="journal article" date="2019" name="Environ. Microbiol.">
        <title>At the nexus of three kingdoms: the genome of the mycorrhizal fungus Gigaspora margarita provides insights into plant, endobacterial and fungal interactions.</title>
        <authorList>
            <person name="Venice F."/>
            <person name="Ghignone S."/>
            <person name="Salvioli di Fossalunga A."/>
            <person name="Amselem J."/>
            <person name="Novero M."/>
            <person name="Xianan X."/>
            <person name="Sedzielewska Toro K."/>
            <person name="Morin E."/>
            <person name="Lipzen A."/>
            <person name="Grigoriev I.V."/>
            <person name="Henrissat B."/>
            <person name="Martin F.M."/>
            <person name="Bonfante P."/>
        </authorList>
    </citation>
    <scope>NUCLEOTIDE SEQUENCE [LARGE SCALE GENOMIC DNA]</scope>
    <source>
        <strain evidence="3 4">BEG34</strain>
    </source>
</reference>
<feature type="domain" description="RRM" evidence="2">
    <location>
        <begin position="212"/>
        <end position="296"/>
    </location>
</feature>
<dbReference type="Gene3D" id="3.30.70.330">
    <property type="match status" value="1"/>
</dbReference>
<dbReference type="EMBL" id="WTPW01001355">
    <property type="protein sequence ID" value="KAF0441121.1"/>
    <property type="molecule type" value="Genomic_DNA"/>
</dbReference>
<sequence length="308" mass="35832">MKELPNECIHSILINFAKDNKNLFSCCLVNRLWCLNTVPVLWRNPSQSKASESFIRTCLSTLSPEEKEPLISIGITLSDLPKPLFEYGAFLKTLDTSSIKNGIHMWLNHEGLIERDNDKGLWTLAYKMIMDSLIIMFLRRSENLEELLITDQHMLQFTSIIELMNALIPKLCPYLKRLSIKSYLPKHENDTLKNIIKSHKNLEKIELDNSHRNVVVYNISGLSSEKIVKDFFSFCGRVHKCKFVKNEIDNKQTAYITFERESAARTALMLTHAVINDSEIIVKPSDYIIKLNFSRYFENPLRTFYYEI</sequence>
<evidence type="ECO:0000259" key="2">
    <source>
        <dbReference type="PROSITE" id="PS50102"/>
    </source>
</evidence>
<dbReference type="Pfam" id="PF00076">
    <property type="entry name" value="RRM_1"/>
    <property type="match status" value="1"/>
</dbReference>
<dbReference type="PANTHER" id="PTHR32343:SF10">
    <property type="entry name" value="RNA-BINDING REGION RNP-1 DOMAIN-CONTAINING PROTEIN"/>
    <property type="match status" value="1"/>
</dbReference>
<keyword evidence="1" id="KW-0694">RNA-binding</keyword>
<name>A0A8H4A648_GIGMA</name>
<accession>A0A8H4A648</accession>
<proteinExistence type="predicted"/>
<dbReference type="PROSITE" id="PS50102">
    <property type="entry name" value="RRM"/>
    <property type="match status" value="1"/>
</dbReference>
<evidence type="ECO:0000313" key="3">
    <source>
        <dbReference type="EMBL" id="KAF0441121.1"/>
    </source>
</evidence>
<dbReference type="SUPFAM" id="SSF54928">
    <property type="entry name" value="RNA-binding domain, RBD"/>
    <property type="match status" value="1"/>
</dbReference>
<dbReference type="PANTHER" id="PTHR32343">
    <property type="entry name" value="SERINE/ARGININE-RICH SPLICING FACTOR"/>
    <property type="match status" value="1"/>
</dbReference>
<dbReference type="GO" id="GO:0003723">
    <property type="term" value="F:RNA binding"/>
    <property type="evidence" value="ECO:0007669"/>
    <property type="project" value="UniProtKB-UniRule"/>
</dbReference>
<comment type="caution">
    <text evidence="3">The sequence shown here is derived from an EMBL/GenBank/DDBJ whole genome shotgun (WGS) entry which is preliminary data.</text>
</comment>
<dbReference type="SMART" id="SM00360">
    <property type="entry name" value="RRM"/>
    <property type="match status" value="1"/>
</dbReference>
<dbReference type="AlphaFoldDB" id="A0A8H4A648"/>
<gene>
    <name evidence="3" type="ORF">F8M41_003947</name>
</gene>
<dbReference type="InterPro" id="IPR000504">
    <property type="entry name" value="RRM_dom"/>
</dbReference>
<evidence type="ECO:0000313" key="4">
    <source>
        <dbReference type="Proteomes" id="UP000439903"/>
    </source>
</evidence>
<keyword evidence="4" id="KW-1185">Reference proteome</keyword>
<evidence type="ECO:0000256" key="1">
    <source>
        <dbReference type="PROSITE-ProRule" id="PRU00176"/>
    </source>
</evidence>
<dbReference type="InterPro" id="IPR012677">
    <property type="entry name" value="Nucleotide-bd_a/b_plait_sf"/>
</dbReference>
<dbReference type="OrthoDB" id="2430469at2759"/>
<dbReference type="Proteomes" id="UP000439903">
    <property type="component" value="Unassembled WGS sequence"/>
</dbReference>
<organism evidence="3 4">
    <name type="scientific">Gigaspora margarita</name>
    <dbReference type="NCBI Taxonomy" id="4874"/>
    <lineage>
        <taxon>Eukaryota</taxon>
        <taxon>Fungi</taxon>
        <taxon>Fungi incertae sedis</taxon>
        <taxon>Mucoromycota</taxon>
        <taxon>Glomeromycotina</taxon>
        <taxon>Glomeromycetes</taxon>
        <taxon>Diversisporales</taxon>
        <taxon>Gigasporaceae</taxon>
        <taxon>Gigaspora</taxon>
    </lineage>
</organism>
<protein>
    <submittedName>
        <fullName evidence="3">RNA-binding protein vip1</fullName>
    </submittedName>
</protein>
<dbReference type="InterPro" id="IPR035979">
    <property type="entry name" value="RBD_domain_sf"/>
</dbReference>